<dbReference type="AlphaFoldDB" id="A0AAE3IXF1"/>
<dbReference type="SFLD" id="SFLDG01129">
    <property type="entry name" value="C1.5:_HAD__Beta-PGM__Phosphata"/>
    <property type="match status" value="1"/>
</dbReference>
<dbReference type="EMBL" id="JAOYFC010000001">
    <property type="protein sequence ID" value="MCV6823878.1"/>
    <property type="molecule type" value="Genomic_DNA"/>
</dbReference>
<dbReference type="Proteomes" id="UP001208041">
    <property type="component" value="Unassembled WGS sequence"/>
</dbReference>
<dbReference type="Gene3D" id="3.40.50.1000">
    <property type="entry name" value="HAD superfamily/HAD-like"/>
    <property type="match status" value="1"/>
</dbReference>
<dbReference type="InterPro" id="IPR023214">
    <property type="entry name" value="HAD_sf"/>
</dbReference>
<accession>A0AAE3IXF1</accession>
<name>A0AAE3IXF1_9RHOB</name>
<organism evidence="1 2">
    <name type="scientific">Halocynthiibacter halioticoli</name>
    <dbReference type="NCBI Taxonomy" id="2986804"/>
    <lineage>
        <taxon>Bacteria</taxon>
        <taxon>Pseudomonadati</taxon>
        <taxon>Pseudomonadota</taxon>
        <taxon>Alphaproteobacteria</taxon>
        <taxon>Rhodobacterales</taxon>
        <taxon>Paracoccaceae</taxon>
        <taxon>Halocynthiibacter</taxon>
    </lineage>
</organism>
<dbReference type="NCBIfam" id="TIGR01509">
    <property type="entry name" value="HAD-SF-IA-v3"/>
    <property type="match status" value="1"/>
</dbReference>
<comment type="caution">
    <text evidence="1">The sequence shown here is derived from an EMBL/GenBank/DDBJ whole genome shotgun (WGS) entry which is preliminary data.</text>
</comment>
<dbReference type="Gene3D" id="1.10.150.450">
    <property type="match status" value="1"/>
</dbReference>
<dbReference type="PANTHER" id="PTHR12725:SF117">
    <property type="entry name" value="HALOACID DEHALOGENASE-LIKE HYDROLASE"/>
    <property type="match status" value="1"/>
</dbReference>
<dbReference type="NCBIfam" id="TIGR01993">
    <property type="entry name" value="Pyr-5-nucltdase"/>
    <property type="match status" value="1"/>
</dbReference>
<dbReference type="SUPFAM" id="SSF56784">
    <property type="entry name" value="HAD-like"/>
    <property type="match status" value="1"/>
</dbReference>
<dbReference type="Pfam" id="PF13419">
    <property type="entry name" value="HAD_2"/>
    <property type="match status" value="1"/>
</dbReference>
<gene>
    <name evidence="1" type="ORF">OH136_04845</name>
</gene>
<dbReference type="InterPro" id="IPR041492">
    <property type="entry name" value="HAD_2"/>
</dbReference>
<dbReference type="SFLD" id="SFLDS00003">
    <property type="entry name" value="Haloacid_Dehalogenase"/>
    <property type="match status" value="1"/>
</dbReference>
<dbReference type="RefSeq" id="WP_263952707.1">
    <property type="nucleotide sequence ID" value="NZ_JAOYFC010000001.1"/>
</dbReference>
<evidence type="ECO:0000313" key="2">
    <source>
        <dbReference type="Proteomes" id="UP001208041"/>
    </source>
</evidence>
<proteinExistence type="predicted"/>
<protein>
    <submittedName>
        <fullName evidence="1">Pyrimidine 5'-nucleotidase</fullName>
    </submittedName>
</protein>
<sequence length="226" mass="25721">MNDTSHLRGPAADFTHVSQWVFDLDNTLYPPEDALFSQIEVRMTDYVMQALNVPRHEANHLRQHYWRTYGTTLAGLMDEHGVDPAPYLTHVHEISLDHMQEDLELSNRIKSLPGRKIVYTNGTAPYAERVLAARGLSGLFDAVYGVEHANFRPKPERRAFEAVFTRDGIAPEKAAMFEDDPRNLQAPHEMGMRTIHVAPVAERAEHIHHHTDDLSGFLSRILDANH</sequence>
<reference evidence="1" key="1">
    <citation type="submission" date="2022-10" db="EMBL/GenBank/DDBJ databases">
        <authorList>
            <person name="Yue Y."/>
        </authorList>
    </citation>
    <scope>NUCLEOTIDE SEQUENCE</scope>
    <source>
        <strain evidence="1">Z654</strain>
    </source>
</reference>
<dbReference type="PANTHER" id="PTHR12725">
    <property type="entry name" value="HALOACID DEHALOGENASE-LIKE HYDROLASE"/>
    <property type="match status" value="1"/>
</dbReference>
<dbReference type="CDD" id="cd02604">
    <property type="entry name" value="HAD_5NT"/>
    <property type="match status" value="1"/>
</dbReference>
<keyword evidence="2" id="KW-1185">Reference proteome</keyword>
<dbReference type="InterPro" id="IPR036412">
    <property type="entry name" value="HAD-like_sf"/>
</dbReference>
<dbReference type="SFLD" id="SFLDG01132">
    <property type="entry name" value="C1.5.3:_5'-Nucleotidase_Like"/>
    <property type="match status" value="1"/>
</dbReference>
<dbReference type="InterPro" id="IPR006439">
    <property type="entry name" value="HAD-SF_hydro_IA"/>
</dbReference>
<evidence type="ECO:0000313" key="1">
    <source>
        <dbReference type="EMBL" id="MCV6823878.1"/>
    </source>
</evidence>
<dbReference type="InterPro" id="IPR010237">
    <property type="entry name" value="Pyr-5-nucltdase"/>
</dbReference>